<name>A0A8X7CNB6_9ARAC</name>
<sequence length="96" mass="11474">MLKNARAFSAEHGRFFETSSSRDVLRSRLVTPESFLDMESGISPRNPGKREKGWFYRVRCNRGSVYPWSRLRLRTACFIARHKNLRQNRFRRIKIL</sequence>
<organism evidence="1 2">
    <name type="scientific">Trichonephila inaurata madagascariensis</name>
    <dbReference type="NCBI Taxonomy" id="2747483"/>
    <lineage>
        <taxon>Eukaryota</taxon>
        <taxon>Metazoa</taxon>
        <taxon>Ecdysozoa</taxon>
        <taxon>Arthropoda</taxon>
        <taxon>Chelicerata</taxon>
        <taxon>Arachnida</taxon>
        <taxon>Araneae</taxon>
        <taxon>Araneomorphae</taxon>
        <taxon>Entelegynae</taxon>
        <taxon>Araneoidea</taxon>
        <taxon>Nephilidae</taxon>
        <taxon>Trichonephila</taxon>
        <taxon>Trichonephila inaurata</taxon>
    </lineage>
</organism>
<evidence type="ECO:0000313" key="2">
    <source>
        <dbReference type="Proteomes" id="UP000886998"/>
    </source>
</evidence>
<accession>A0A8X7CNB6</accession>
<evidence type="ECO:0000313" key="1">
    <source>
        <dbReference type="EMBL" id="GFY74688.1"/>
    </source>
</evidence>
<comment type="caution">
    <text evidence="1">The sequence shown here is derived from an EMBL/GenBank/DDBJ whole genome shotgun (WGS) entry which is preliminary data.</text>
</comment>
<protein>
    <submittedName>
        <fullName evidence="1">Uncharacterized protein</fullName>
    </submittedName>
</protein>
<keyword evidence="2" id="KW-1185">Reference proteome</keyword>
<reference evidence="1" key="1">
    <citation type="submission" date="2020-08" db="EMBL/GenBank/DDBJ databases">
        <title>Multicomponent nature underlies the extraordinary mechanical properties of spider dragline silk.</title>
        <authorList>
            <person name="Kono N."/>
            <person name="Nakamura H."/>
            <person name="Mori M."/>
            <person name="Yoshida Y."/>
            <person name="Ohtoshi R."/>
            <person name="Malay A.D."/>
            <person name="Moran D.A.P."/>
            <person name="Tomita M."/>
            <person name="Numata K."/>
            <person name="Arakawa K."/>
        </authorList>
    </citation>
    <scope>NUCLEOTIDE SEQUENCE</scope>
</reference>
<gene>
    <name evidence="1" type="ORF">TNIN_446101</name>
</gene>
<proteinExistence type="predicted"/>
<dbReference type="EMBL" id="BMAV01020890">
    <property type="protein sequence ID" value="GFY74688.1"/>
    <property type="molecule type" value="Genomic_DNA"/>
</dbReference>
<dbReference type="AlphaFoldDB" id="A0A8X7CNB6"/>
<dbReference type="Proteomes" id="UP000886998">
    <property type="component" value="Unassembled WGS sequence"/>
</dbReference>